<dbReference type="InterPro" id="IPR005123">
    <property type="entry name" value="Oxoglu/Fe-dep_dioxygenase_dom"/>
</dbReference>
<evidence type="ECO:0000313" key="2">
    <source>
        <dbReference type="EMBL" id="PON55273.1"/>
    </source>
</evidence>
<keyword evidence="2" id="KW-0223">Dioxygenase</keyword>
<reference evidence="3" key="1">
    <citation type="submission" date="2016-06" db="EMBL/GenBank/DDBJ databases">
        <title>Parallel loss of symbiosis genes in relatives of nitrogen-fixing non-legume Parasponia.</title>
        <authorList>
            <person name="Van Velzen R."/>
            <person name="Holmer R."/>
            <person name="Bu F."/>
            <person name="Rutten L."/>
            <person name="Van Zeijl A."/>
            <person name="Liu W."/>
            <person name="Santuari L."/>
            <person name="Cao Q."/>
            <person name="Sharma T."/>
            <person name="Shen D."/>
            <person name="Roswanjaya Y."/>
            <person name="Wardhani T."/>
            <person name="Kalhor M.S."/>
            <person name="Jansen J."/>
            <person name="Van den Hoogen J."/>
            <person name="Gungor B."/>
            <person name="Hartog M."/>
            <person name="Hontelez J."/>
            <person name="Verver J."/>
            <person name="Yang W.-C."/>
            <person name="Schijlen E."/>
            <person name="Repin R."/>
            <person name="Schilthuizen M."/>
            <person name="Schranz E."/>
            <person name="Heidstra R."/>
            <person name="Miyata K."/>
            <person name="Fedorova E."/>
            <person name="Kohlen W."/>
            <person name="Bisseling T."/>
            <person name="Smit S."/>
            <person name="Geurts R."/>
        </authorList>
    </citation>
    <scope>NUCLEOTIDE SEQUENCE [LARGE SCALE GENOMIC DNA]</scope>
    <source>
        <strain evidence="3">cv. WU1-14</strain>
    </source>
</reference>
<dbReference type="InterPro" id="IPR027443">
    <property type="entry name" value="IPNS-like_sf"/>
</dbReference>
<dbReference type="Proteomes" id="UP000237105">
    <property type="component" value="Unassembled WGS sequence"/>
</dbReference>
<dbReference type="PANTHER" id="PTHR47990">
    <property type="entry name" value="2-OXOGLUTARATE (2OG) AND FE(II)-DEPENDENT OXYGENASE SUPERFAMILY PROTEIN-RELATED"/>
    <property type="match status" value="1"/>
</dbReference>
<comment type="caution">
    <text evidence="2">The sequence shown here is derived from an EMBL/GenBank/DDBJ whole genome shotgun (WGS) entry which is preliminary data.</text>
</comment>
<sequence>MYQRAEKMAGLMLGSLGITAAHEDIKWVKPKKGCSNNPQGVLHLNSYPVCPDPTKAMGLAPHSDSSLIGGLQVMEEGTGWVPVHPVNGALVVFVGDLMHILSNGRFNNVLHRALVNETHHRVSLAYFYGPPMDVKISPLIELTNHDRPPLYRPVTWQEYLDIKATHFNEALKLMKNDVSVI</sequence>
<dbReference type="Pfam" id="PF03171">
    <property type="entry name" value="2OG-FeII_Oxy"/>
    <property type="match status" value="1"/>
</dbReference>
<dbReference type="Gene3D" id="2.60.120.330">
    <property type="entry name" value="B-lactam Antibiotic, Isopenicillin N Synthase, Chain"/>
    <property type="match status" value="1"/>
</dbReference>
<dbReference type="InterPro" id="IPR050231">
    <property type="entry name" value="Iron_ascorbate_oxido_reductase"/>
</dbReference>
<protein>
    <submittedName>
        <fullName evidence="2">Oxoglutarate/iron-dependent dioxygenase</fullName>
    </submittedName>
</protein>
<gene>
    <name evidence="2" type="ORF">PanWU01x14_189620</name>
</gene>
<dbReference type="SUPFAM" id="SSF51197">
    <property type="entry name" value="Clavaminate synthase-like"/>
    <property type="match status" value="1"/>
</dbReference>
<dbReference type="EMBL" id="JXTB01000185">
    <property type="protein sequence ID" value="PON55273.1"/>
    <property type="molecule type" value="Genomic_DNA"/>
</dbReference>
<dbReference type="GO" id="GO:0051213">
    <property type="term" value="F:dioxygenase activity"/>
    <property type="evidence" value="ECO:0007669"/>
    <property type="project" value="UniProtKB-KW"/>
</dbReference>
<name>A0A2P5C2I4_PARAD</name>
<organism evidence="2 3">
    <name type="scientific">Parasponia andersonii</name>
    <name type="common">Sponia andersonii</name>
    <dbReference type="NCBI Taxonomy" id="3476"/>
    <lineage>
        <taxon>Eukaryota</taxon>
        <taxon>Viridiplantae</taxon>
        <taxon>Streptophyta</taxon>
        <taxon>Embryophyta</taxon>
        <taxon>Tracheophyta</taxon>
        <taxon>Spermatophyta</taxon>
        <taxon>Magnoliopsida</taxon>
        <taxon>eudicotyledons</taxon>
        <taxon>Gunneridae</taxon>
        <taxon>Pentapetalae</taxon>
        <taxon>rosids</taxon>
        <taxon>fabids</taxon>
        <taxon>Rosales</taxon>
        <taxon>Cannabaceae</taxon>
        <taxon>Parasponia</taxon>
    </lineage>
</organism>
<feature type="domain" description="Fe2OG dioxygenase" evidence="1">
    <location>
        <begin position="37"/>
        <end position="130"/>
    </location>
</feature>
<dbReference type="PROSITE" id="PS51471">
    <property type="entry name" value="FE2OG_OXY"/>
    <property type="match status" value="1"/>
</dbReference>
<accession>A0A2P5C2I4</accession>
<dbReference type="STRING" id="3476.A0A2P5C2I4"/>
<dbReference type="OrthoDB" id="288590at2759"/>
<proteinExistence type="predicted"/>
<evidence type="ECO:0000259" key="1">
    <source>
        <dbReference type="PROSITE" id="PS51471"/>
    </source>
</evidence>
<dbReference type="InterPro" id="IPR044861">
    <property type="entry name" value="IPNS-like_FE2OG_OXY"/>
</dbReference>
<evidence type="ECO:0000313" key="3">
    <source>
        <dbReference type="Proteomes" id="UP000237105"/>
    </source>
</evidence>
<dbReference type="AlphaFoldDB" id="A0A2P5C2I4"/>
<keyword evidence="3" id="KW-1185">Reference proteome</keyword>
<keyword evidence="2" id="KW-0560">Oxidoreductase</keyword>